<comment type="similarity">
    <text evidence="2">Belongs to the tRNA methyltransferase O family.</text>
</comment>
<feature type="domain" description="TsaA-like" evidence="3">
    <location>
        <begin position="8"/>
        <end position="149"/>
    </location>
</feature>
<dbReference type="SUPFAM" id="SSF118196">
    <property type="entry name" value="YaeB-like"/>
    <property type="match status" value="1"/>
</dbReference>
<evidence type="ECO:0000256" key="1">
    <source>
        <dbReference type="ARBA" id="ARBA00022691"/>
    </source>
</evidence>
<dbReference type="Gene3D" id="2.40.30.70">
    <property type="entry name" value="YaeB-like"/>
    <property type="match status" value="1"/>
</dbReference>
<reference evidence="4 5" key="1">
    <citation type="submission" date="2024-09" db="EMBL/GenBank/DDBJ databases">
        <authorList>
            <person name="Sun Q."/>
            <person name="Mori K."/>
        </authorList>
    </citation>
    <scope>NUCLEOTIDE SEQUENCE [LARGE SCALE GENOMIC DNA]</scope>
    <source>
        <strain evidence="4 5">KCTC 23315</strain>
    </source>
</reference>
<dbReference type="CDD" id="cd09281">
    <property type="entry name" value="UPF0066"/>
    <property type="match status" value="1"/>
</dbReference>
<dbReference type="NCBIfam" id="TIGR00104">
    <property type="entry name" value="tRNA_TsaA"/>
    <property type="match status" value="1"/>
</dbReference>
<dbReference type="PROSITE" id="PS51668">
    <property type="entry name" value="TSAA_2"/>
    <property type="match status" value="1"/>
</dbReference>
<evidence type="ECO:0000256" key="2">
    <source>
        <dbReference type="ARBA" id="ARBA00033753"/>
    </source>
</evidence>
<dbReference type="InterPro" id="IPR023370">
    <property type="entry name" value="TrmO-like_N"/>
</dbReference>
<proteinExistence type="inferred from homology"/>
<dbReference type="RefSeq" id="WP_377247086.1">
    <property type="nucleotide sequence ID" value="NZ_JBHLXP010000005.1"/>
</dbReference>
<name>A0ABV6BJ09_9GAMM</name>
<dbReference type="PANTHER" id="PTHR12818:SF0">
    <property type="entry name" value="TRNA (ADENINE(37)-N6)-METHYLTRANSFERASE"/>
    <property type="match status" value="1"/>
</dbReference>
<dbReference type="PANTHER" id="PTHR12818">
    <property type="entry name" value="TRNA (ADENINE(37)-N6)-METHYLTRANSFERASE"/>
    <property type="match status" value="1"/>
</dbReference>
<evidence type="ECO:0000259" key="3">
    <source>
        <dbReference type="PROSITE" id="PS51668"/>
    </source>
</evidence>
<protein>
    <submittedName>
        <fullName evidence="4">tRNA (N6-threonylcarbamoyladenosine(37)-N6)-methyltransferase TrmO</fullName>
    </submittedName>
</protein>
<accession>A0ABV6BJ09</accession>
<dbReference type="Pfam" id="PF18389">
    <property type="entry name" value="TrmO_C"/>
    <property type="match status" value="1"/>
</dbReference>
<dbReference type="InterPro" id="IPR040372">
    <property type="entry name" value="YaeB-like"/>
</dbReference>
<keyword evidence="1" id="KW-0949">S-adenosyl-L-methionine</keyword>
<dbReference type="PROSITE" id="PS01318">
    <property type="entry name" value="TSAA_1"/>
    <property type="match status" value="1"/>
</dbReference>
<comment type="caution">
    <text evidence="4">The sequence shown here is derived from an EMBL/GenBank/DDBJ whole genome shotgun (WGS) entry which is preliminary data.</text>
</comment>
<keyword evidence="5" id="KW-1185">Reference proteome</keyword>
<dbReference type="Proteomes" id="UP001589813">
    <property type="component" value="Unassembled WGS sequence"/>
</dbReference>
<dbReference type="InterPro" id="IPR036413">
    <property type="entry name" value="YaeB-like_sf"/>
</dbReference>
<evidence type="ECO:0000313" key="4">
    <source>
        <dbReference type="EMBL" id="MFC0050047.1"/>
    </source>
</evidence>
<dbReference type="InterPro" id="IPR036414">
    <property type="entry name" value="YaeB_N_sf"/>
</dbReference>
<dbReference type="Gene3D" id="3.30.2310.10">
    <property type="entry name" value="YaeB-like"/>
    <property type="match status" value="1"/>
</dbReference>
<dbReference type="InterPro" id="IPR041369">
    <property type="entry name" value="TrmO_C"/>
</dbReference>
<gene>
    <name evidence="4" type="primary">tsaA</name>
    <name evidence="4" type="ORF">ACFFJP_17225</name>
</gene>
<evidence type="ECO:0000313" key="5">
    <source>
        <dbReference type="Proteomes" id="UP001589813"/>
    </source>
</evidence>
<dbReference type="EMBL" id="JBHLXP010000005">
    <property type="protein sequence ID" value="MFC0050047.1"/>
    <property type="molecule type" value="Genomic_DNA"/>
</dbReference>
<dbReference type="InterPro" id="IPR023368">
    <property type="entry name" value="UPF0066_cons_site"/>
</dbReference>
<dbReference type="Pfam" id="PF01980">
    <property type="entry name" value="TrmO_N"/>
    <property type="match status" value="1"/>
</dbReference>
<organism evidence="4 5">
    <name type="scientific">Rheinheimera tilapiae</name>
    <dbReference type="NCBI Taxonomy" id="875043"/>
    <lineage>
        <taxon>Bacteria</taxon>
        <taxon>Pseudomonadati</taxon>
        <taxon>Pseudomonadota</taxon>
        <taxon>Gammaproteobacteria</taxon>
        <taxon>Chromatiales</taxon>
        <taxon>Chromatiaceae</taxon>
        <taxon>Rheinheimera</taxon>
    </lineage>
</organism>
<sequence>MTASMFQLPALGFIQSPYKQKFAIPRQPGLIAEAQGELVLHPPYADDAIVRGIEAFSHLWLVFIFHETADKGWSPLVRPPRLGGNNKKGVFATRATFRPNPIGLSVVKLEGVSRRGELLVLHLSGIDLLDGTPVIDIKPYLPYADALPDARGGFADAAPETDMTVSFSTEAAAFCQSQRQYPTLQLFIEKVLKQDPRPPYKKQRDELQSYGMTLYHYNIKWTVDGNHNHVTAIFALATESTAADTSAGTDVATTTGTGQ</sequence>